<dbReference type="GO" id="GO:0008270">
    <property type="term" value="F:zinc ion binding"/>
    <property type="evidence" value="ECO:0007669"/>
    <property type="project" value="UniProtKB-UniRule"/>
</dbReference>
<dbReference type="Pfam" id="PF04438">
    <property type="entry name" value="zf-HIT"/>
    <property type="match status" value="1"/>
</dbReference>
<evidence type="ECO:0000256" key="3">
    <source>
        <dbReference type="ARBA" id="ARBA00022771"/>
    </source>
</evidence>
<evidence type="ECO:0000259" key="9">
    <source>
        <dbReference type="PROSITE" id="PS51083"/>
    </source>
</evidence>
<keyword evidence="2" id="KW-0479">Metal-binding</keyword>
<dbReference type="GO" id="GO:0048254">
    <property type="term" value="P:snoRNA localization"/>
    <property type="evidence" value="ECO:0007669"/>
    <property type="project" value="TreeGrafter"/>
</dbReference>
<evidence type="ECO:0000256" key="7">
    <source>
        <dbReference type="PROSITE-ProRule" id="PRU00453"/>
    </source>
</evidence>
<evidence type="ECO:0000313" key="10">
    <source>
        <dbReference type="EMBL" id="KAK1441913.1"/>
    </source>
</evidence>
<dbReference type="GO" id="GO:0000463">
    <property type="term" value="P:maturation of LSU-rRNA from tricistronic rRNA transcript (SSU-rRNA, 5.8S rRNA, LSU-rRNA)"/>
    <property type="evidence" value="ECO:0007669"/>
    <property type="project" value="TreeGrafter"/>
</dbReference>
<dbReference type="GO" id="GO:0000492">
    <property type="term" value="P:box C/D snoRNP assembly"/>
    <property type="evidence" value="ECO:0007669"/>
    <property type="project" value="TreeGrafter"/>
</dbReference>
<comment type="function">
    <text evidence="5">Required for box C/D snoRNAs accumulation involved in snoRNA processing, snoRNA transport to the nucleolus and ribosome biogenesis.</text>
</comment>
<comment type="similarity">
    <text evidence="6">Belongs to the BCD1 family.</text>
</comment>
<dbReference type="InterPro" id="IPR051639">
    <property type="entry name" value="BCD1"/>
</dbReference>
<gene>
    <name evidence="10" type="ORF">BgAZ_502450</name>
</gene>
<dbReference type="GO" id="GO:0005634">
    <property type="term" value="C:nucleus"/>
    <property type="evidence" value="ECO:0007669"/>
    <property type="project" value="TreeGrafter"/>
</dbReference>
<dbReference type="AlphaFoldDB" id="A0AAD8LI95"/>
<dbReference type="PANTHER" id="PTHR13483:SF3">
    <property type="entry name" value="BOX C_D SNORNA PROTEIN 1"/>
    <property type="match status" value="1"/>
</dbReference>
<comment type="caution">
    <text evidence="10">The sequence shown here is derived from an EMBL/GenBank/DDBJ whole genome shotgun (WGS) entry which is preliminary data.</text>
</comment>
<dbReference type="InterPro" id="IPR007529">
    <property type="entry name" value="Znf_HIT"/>
</dbReference>
<dbReference type="GO" id="GO:0070761">
    <property type="term" value="C:pre-snoRNP complex"/>
    <property type="evidence" value="ECO:0007669"/>
    <property type="project" value="TreeGrafter"/>
</dbReference>
<dbReference type="Gene3D" id="3.30.60.190">
    <property type="match status" value="1"/>
</dbReference>
<evidence type="ECO:0000256" key="1">
    <source>
        <dbReference type="ARBA" id="ARBA00022553"/>
    </source>
</evidence>
<evidence type="ECO:0000256" key="2">
    <source>
        <dbReference type="ARBA" id="ARBA00022723"/>
    </source>
</evidence>
<dbReference type="SUPFAM" id="SSF144232">
    <property type="entry name" value="HIT/MYND zinc finger-like"/>
    <property type="match status" value="1"/>
</dbReference>
<feature type="compositionally biased region" description="Polar residues" evidence="8">
    <location>
        <begin position="271"/>
        <end position="293"/>
    </location>
</feature>
<evidence type="ECO:0000313" key="11">
    <source>
        <dbReference type="Proteomes" id="UP001230268"/>
    </source>
</evidence>
<evidence type="ECO:0000256" key="4">
    <source>
        <dbReference type="ARBA" id="ARBA00022833"/>
    </source>
</evidence>
<dbReference type="CDD" id="cd23023">
    <property type="entry name" value="zf-HIT_BCD1"/>
    <property type="match status" value="1"/>
</dbReference>
<evidence type="ECO:0000256" key="8">
    <source>
        <dbReference type="SAM" id="MobiDB-lite"/>
    </source>
</evidence>
<protein>
    <recommendedName>
        <fullName evidence="9">HIT-type domain-containing protein</fullName>
    </recommendedName>
</protein>
<keyword evidence="4" id="KW-0862">Zinc</keyword>
<feature type="region of interest" description="Disordered" evidence="8">
    <location>
        <begin position="258"/>
        <end position="293"/>
    </location>
</feature>
<dbReference type="Pfam" id="PF25790">
    <property type="entry name" value="BCD1"/>
    <property type="match status" value="1"/>
</dbReference>
<dbReference type="EMBL" id="JAVEPI010000005">
    <property type="protein sequence ID" value="KAK1441913.1"/>
    <property type="molecule type" value="Genomic_DNA"/>
</dbReference>
<feature type="domain" description="HIT-type" evidence="9">
    <location>
        <begin position="9"/>
        <end position="42"/>
    </location>
</feature>
<keyword evidence="3 7" id="KW-0863">Zinc-finger</keyword>
<accession>A0AAD8LI95</accession>
<dbReference type="PANTHER" id="PTHR13483">
    <property type="entry name" value="BOX C_D SNORNA PROTEIN 1-RELATED"/>
    <property type="match status" value="1"/>
</dbReference>
<sequence length="293" mass="33401">MVTDAGETCCLCSNAANYRCPSCDRKTCSLGCVTEHKNRFGCCGRRGVSYVPISEMTTETLTRDIALLDETARVIESTSRAFIQRHMEAAATASKRVKMGVLRKCCVERNIELISCPPMLVRHLKNYTSVRKNNVYWTVEWYFPQQDLVLFERRVNERLTLSQAIDKAFERTTEVRLHQELSQDYASLDNVVVLLKDLDSPPKSPKHFLCDLDGTLRDNISHTKILEFPRFEIVLKKDLHLYKLTDRRQLEVKDDTTEIPGNKKLKDNTDESTTQNGAVNCNYGPNKSNLAAS</sequence>
<dbReference type="Proteomes" id="UP001230268">
    <property type="component" value="Unassembled WGS sequence"/>
</dbReference>
<organism evidence="10 11">
    <name type="scientific">Babesia gibsoni</name>
    <dbReference type="NCBI Taxonomy" id="33632"/>
    <lineage>
        <taxon>Eukaryota</taxon>
        <taxon>Sar</taxon>
        <taxon>Alveolata</taxon>
        <taxon>Apicomplexa</taxon>
        <taxon>Aconoidasida</taxon>
        <taxon>Piroplasmida</taxon>
        <taxon>Babesiidae</taxon>
        <taxon>Babesia</taxon>
    </lineage>
</organism>
<name>A0AAD8LI95_BABGI</name>
<proteinExistence type="inferred from homology"/>
<keyword evidence="11" id="KW-1185">Reference proteome</keyword>
<evidence type="ECO:0000256" key="5">
    <source>
        <dbReference type="ARBA" id="ARBA00049598"/>
    </source>
</evidence>
<evidence type="ECO:0000256" key="6">
    <source>
        <dbReference type="ARBA" id="ARBA00049654"/>
    </source>
</evidence>
<reference evidence="10" key="1">
    <citation type="submission" date="2023-08" db="EMBL/GenBank/DDBJ databases">
        <title>Draft sequence of the Babesia gibsoni genome.</title>
        <authorList>
            <person name="Yamagishi J.Y."/>
            <person name="Xuan X.X."/>
        </authorList>
    </citation>
    <scope>NUCLEOTIDE SEQUENCE</scope>
    <source>
        <strain evidence="10">Azabu</strain>
    </source>
</reference>
<dbReference type="InterPro" id="IPR057721">
    <property type="entry name" value="BCD1_alpha/beta"/>
</dbReference>
<dbReference type="PROSITE" id="PS51083">
    <property type="entry name" value="ZF_HIT"/>
    <property type="match status" value="1"/>
</dbReference>
<keyword evidence="1" id="KW-0597">Phosphoprotein</keyword>